<accession>A0A239NGY0</accession>
<dbReference type="OrthoDB" id="9838791at2"/>
<evidence type="ECO:0000313" key="2">
    <source>
        <dbReference type="Proteomes" id="UP000198318"/>
    </source>
</evidence>
<protein>
    <submittedName>
        <fullName evidence="1">Uncharacterized protein</fullName>
    </submittedName>
</protein>
<gene>
    <name evidence="1" type="ORF">SAMN05443665_104141</name>
</gene>
<evidence type="ECO:0000313" key="1">
    <source>
        <dbReference type="EMBL" id="SNT54125.1"/>
    </source>
</evidence>
<dbReference type="EMBL" id="FZOR01000041">
    <property type="protein sequence ID" value="SNT54125.1"/>
    <property type="molecule type" value="Genomic_DNA"/>
</dbReference>
<name>A0A239NGY0_9ACTN</name>
<dbReference type="RefSeq" id="WP_089329805.1">
    <property type="nucleotide sequence ID" value="NZ_FZOR01000041.1"/>
</dbReference>
<sequence>MTGFLIVAGILLVLGWAVFTQVAGRQQVEVLTALPPEEARRVVHESFGKIWRRTDGLGVDNFRPLLRLHSPTISVDYEPLDGGGCAVQIWVSQFTTQAGFIRLHAQLCWRKKRYVARRILRSEGVLTQAA</sequence>
<dbReference type="AlphaFoldDB" id="A0A239NGY0"/>
<dbReference type="Proteomes" id="UP000198318">
    <property type="component" value="Unassembled WGS sequence"/>
</dbReference>
<organism evidence="1 2">
    <name type="scientific">Actinomadura meyerae</name>
    <dbReference type="NCBI Taxonomy" id="240840"/>
    <lineage>
        <taxon>Bacteria</taxon>
        <taxon>Bacillati</taxon>
        <taxon>Actinomycetota</taxon>
        <taxon>Actinomycetes</taxon>
        <taxon>Streptosporangiales</taxon>
        <taxon>Thermomonosporaceae</taxon>
        <taxon>Actinomadura</taxon>
    </lineage>
</organism>
<reference evidence="1 2" key="1">
    <citation type="submission" date="2017-06" db="EMBL/GenBank/DDBJ databases">
        <authorList>
            <person name="Kim H.J."/>
            <person name="Triplett B.A."/>
        </authorList>
    </citation>
    <scope>NUCLEOTIDE SEQUENCE [LARGE SCALE GENOMIC DNA]</scope>
    <source>
        <strain evidence="1 2">DSM 44715</strain>
    </source>
</reference>
<proteinExistence type="predicted"/>
<keyword evidence="2" id="KW-1185">Reference proteome</keyword>